<dbReference type="PANTHER" id="PTHR30505">
    <property type="entry name" value="FRUCTOSE-LIKE PERMEASE"/>
    <property type="match status" value="1"/>
</dbReference>
<accession>A0A099I8L7</accession>
<dbReference type="CDD" id="cd05569">
    <property type="entry name" value="PTS_IIB_fructose"/>
    <property type="match status" value="1"/>
</dbReference>
<dbReference type="InterPro" id="IPR013011">
    <property type="entry name" value="PTS_EIIB_2"/>
</dbReference>
<evidence type="ECO:0000256" key="5">
    <source>
        <dbReference type="ARBA" id="ARBA00022683"/>
    </source>
</evidence>
<dbReference type="PROSITE" id="PS51099">
    <property type="entry name" value="PTS_EIIB_TYPE_2"/>
    <property type="match status" value="1"/>
</dbReference>
<dbReference type="GO" id="GO:0005886">
    <property type="term" value="C:plasma membrane"/>
    <property type="evidence" value="ECO:0007669"/>
    <property type="project" value="TreeGrafter"/>
</dbReference>
<name>A0A099I8L7_CLOIN</name>
<dbReference type="Pfam" id="PF02302">
    <property type="entry name" value="PTS_IIB"/>
    <property type="match status" value="1"/>
</dbReference>
<dbReference type="Proteomes" id="UP000030008">
    <property type="component" value="Unassembled WGS sequence"/>
</dbReference>
<keyword evidence="6" id="KW-0418">Kinase</keyword>
<dbReference type="NCBIfam" id="TIGR00829">
    <property type="entry name" value="FRU"/>
    <property type="match status" value="1"/>
</dbReference>
<evidence type="ECO:0000259" key="7">
    <source>
        <dbReference type="PROSITE" id="PS51099"/>
    </source>
</evidence>
<dbReference type="Gene3D" id="3.40.50.2300">
    <property type="match status" value="1"/>
</dbReference>
<keyword evidence="1" id="KW-0813">Transport</keyword>
<proteinExistence type="predicted"/>
<dbReference type="RefSeq" id="WP_044904209.1">
    <property type="nucleotide sequence ID" value="NZ_JQIF01000017.1"/>
</dbReference>
<dbReference type="AlphaFoldDB" id="A0A099I8L7"/>
<dbReference type="GO" id="GO:0090563">
    <property type="term" value="F:protein-phosphocysteine-sugar phosphotransferase activity"/>
    <property type="evidence" value="ECO:0007669"/>
    <property type="project" value="TreeGrafter"/>
</dbReference>
<dbReference type="InterPro" id="IPR036095">
    <property type="entry name" value="PTS_EIIB-like_sf"/>
</dbReference>
<evidence type="ECO:0000256" key="6">
    <source>
        <dbReference type="ARBA" id="ARBA00022777"/>
    </source>
</evidence>
<dbReference type="InterPro" id="IPR003353">
    <property type="entry name" value="PTS_IIB_fruc"/>
</dbReference>
<dbReference type="InterPro" id="IPR050864">
    <property type="entry name" value="Bacterial_PTS_Sugar_Transport"/>
</dbReference>
<dbReference type="FunFam" id="3.40.50.2300:FF:000014">
    <property type="entry name" value="PTS system fructose-like transporter subunit IIB"/>
    <property type="match status" value="1"/>
</dbReference>
<protein>
    <submittedName>
        <fullName evidence="8">PTS sugar transporter subunit IIC</fullName>
    </submittedName>
</protein>
<keyword evidence="5" id="KW-0598">Phosphotransferase system</keyword>
<dbReference type="GO" id="GO:0009401">
    <property type="term" value="P:phosphoenolpyruvate-dependent sugar phosphotransferase system"/>
    <property type="evidence" value="ECO:0007669"/>
    <property type="project" value="UniProtKB-KW"/>
</dbReference>
<sequence length="104" mass="11651">MKRIIGVCACPAGIAHTYMAAENLERQGKKLGFQVKIETNGSGGVENRLCKEDIKEADYVIIAADTRVEMERFRGKKLLEVSVTDAVRKVESVYEKLNDALKEY</sequence>
<evidence type="ECO:0000256" key="3">
    <source>
        <dbReference type="ARBA" id="ARBA00022597"/>
    </source>
</evidence>
<comment type="caution">
    <text evidence="8">The sequence shown here is derived from an EMBL/GenBank/DDBJ whole genome shotgun (WGS) entry which is preliminary data.</text>
</comment>
<dbReference type="InterPro" id="IPR003501">
    <property type="entry name" value="PTS_EIIB_2/3"/>
</dbReference>
<evidence type="ECO:0000313" key="8">
    <source>
        <dbReference type="EMBL" id="KGJ54319.1"/>
    </source>
</evidence>
<reference evidence="8 9" key="1">
    <citation type="submission" date="2014-08" db="EMBL/GenBank/DDBJ databases">
        <title>Clostridium innocuum, an unnegligible vancomycin-resistant pathogen causing extra-intestinal infections.</title>
        <authorList>
            <person name="Feng Y."/>
            <person name="Chiu C.-H."/>
        </authorList>
    </citation>
    <scope>NUCLEOTIDE SEQUENCE [LARGE SCALE GENOMIC DNA]</scope>
    <source>
        <strain evidence="8 9">AN88</strain>
    </source>
</reference>
<keyword evidence="2" id="KW-0597">Phosphoprotein</keyword>
<keyword evidence="3 8" id="KW-0762">Sugar transport</keyword>
<evidence type="ECO:0000256" key="2">
    <source>
        <dbReference type="ARBA" id="ARBA00022553"/>
    </source>
</evidence>
<keyword evidence="4" id="KW-0808">Transferase</keyword>
<gene>
    <name evidence="8" type="ORF">CIAN88_04045</name>
</gene>
<evidence type="ECO:0000256" key="4">
    <source>
        <dbReference type="ARBA" id="ARBA00022679"/>
    </source>
</evidence>
<dbReference type="EMBL" id="JQIF01000017">
    <property type="protein sequence ID" value="KGJ54319.1"/>
    <property type="molecule type" value="Genomic_DNA"/>
</dbReference>
<organism evidence="8 9">
    <name type="scientific">Clostridium innocuum</name>
    <dbReference type="NCBI Taxonomy" id="1522"/>
    <lineage>
        <taxon>Bacteria</taxon>
        <taxon>Bacillati</taxon>
        <taxon>Bacillota</taxon>
        <taxon>Clostridia</taxon>
        <taxon>Eubacteriales</taxon>
        <taxon>Clostridiaceae</taxon>
        <taxon>Clostridium</taxon>
    </lineage>
</organism>
<dbReference type="PANTHER" id="PTHR30505:SF0">
    <property type="entry name" value="FRUCTOSE-LIKE PTS SYSTEM EIIBC COMPONENT-RELATED"/>
    <property type="match status" value="1"/>
</dbReference>
<feature type="domain" description="PTS EIIB type-2" evidence="7">
    <location>
        <begin position="2"/>
        <end position="99"/>
    </location>
</feature>
<evidence type="ECO:0000313" key="9">
    <source>
        <dbReference type="Proteomes" id="UP000030008"/>
    </source>
</evidence>
<dbReference type="GO" id="GO:0022877">
    <property type="term" value="F:protein-N(PI)-phosphohistidine-fructose phosphotransferase system transporter activity"/>
    <property type="evidence" value="ECO:0007669"/>
    <property type="project" value="InterPro"/>
</dbReference>
<dbReference type="GO" id="GO:0016301">
    <property type="term" value="F:kinase activity"/>
    <property type="evidence" value="ECO:0007669"/>
    <property type="project" value="UniProtKB-KW"/>
</dbReference>
<dbReference type="SUPFAM" id="SSF52794">
    <property type="entry name" value="PTS system IIB component-like"/>
    <property type="match status" value="1"/>
</dbReference>
<evidence type="ECO:0000256" key="1">
    <source>
        <dbReference type="ARBA" id="ARBA00022448"/>
    </source>
</evidence>